<evidence type="ECO:0000313" key="8">
    <source>
        <dbReference type="EMBL" id="KAK0520350.1"/>
    </source>
</evidence>
<keyword evidence="4" id="KW-0862">Zinc</keyword>
<sequence>MATSASINIAPSTHISGPVASPRIGSIGNGSFRDAVAGSLGREVSHIMDYSLSRFGTSASSDITVAPSTSYGNKLDTTFCRSFQCCGKPLEDLHELLAHYEEEHTKDDFEDEFTETMDDAMSDDGSSRSSKSPSPRMINSTPALLKRKAFDTGDDNDSPHSPLSAASKKRSYGSFSLNGPAGANVHQSLRRALIDGGVGSRRVPGSPSIYSANSPFSTPGSSIPGTPAVDQENEAYFSGALAANAFAGLSLRNGANEDHQMPSCAPPNLFFPAAGGSSSTMNGPPSKRERMNNGAAIIPSSSTSSMSASAAAAAAHEALSKVTGNSTLDSKPFKCPEPGCDKAYKQMNGLKYHKLHGHCNQNNLPPSLQTQAAHLKNVNGSGSMPNSPIAARKPGMPGDARQGTPGVNGDMAEPSTPTGSAPGSPRSNLAAGGSASAAAAAAAAAAVHATPEKMYLCQVGSCGKRYKNLNGLRYHYLHSGSHGLLGLQLLHANGGGASAKMDPATGNATVSTLNLSEEAVAAAARAAAEQQAARVQKLHALQNAQKAAAAAAAASSSGTAGAAGAGANGVAGAGAATSGLPGMTGISKVGMPGASGTGLPGSAAGLVKAGVATSGAGAGVSAAGVSAAGAAPVKLSAALNEMPDMPTLAVVNVSHPANAAVSGNTAAVQALAANTAALGKANNNLTSATTTTSMSSSVSPTGSASSSSQSGGLGLTGATSSAAAAASSASASTPGIAIPTAPGTQHHHHSHMFQAHQRMPTLAPAPLPGAGSLVSPPSSTSTGGMSMAMDMDSAPSHAQVGSDSGLSGHGGLGGVGLGVSGGLLGSGLSSGNGSGAGGLGGLNSLSTLVSPSNGMLSSLSTSAGGLLGSSGLSLGASPMEEI</sequence>
<dbReference type="SUPFAM" id="SSF57667">
    <property type="entry name" value="beta-beta-alpha zinc fingers"/>
    <property type="match status" value="1"/>
</dbReference>
<evidence type="ECO:0000313" key="9">
    <source>
        <dbReference type="Proteomes" id="UP001176521"/>
    </source>
</evidence>
<keyword evidence="2" id="KW-0677">Repeat</keyword>
<evidence type="ECO:0000256" key="5">
    <source>
        <dbReference type="PROSITE-ProRule" id="PRU00042"/>
    </source>
</evidence>
<dbReference type="EMBL" id="JAPDMQ010000807">
    <property type="protein sequence ID" value="KAK0520350.1"/>
    <property type="molecule type" value="Genomic_DNA"/>
</dbReference>
<gene>
    <name evidence="8" type="primary">SFP1_2</name>
    <name evidence="8" type="ORF">OC842_007132</name>
</gene>
<dbReference type="InterPro" id="IPR051580">
    <property type="entry name" value="ZnF-Chromatin_assoc"/>
</dbReference>
<feature type="compositionally biased region" description="Polar residues" evidence="6">
    <location>
        <begin position="377"/>
        <end position="386"/>
    </location>
</feature>
<dbReference type="PANTHER" id="PTHR23057:SF0">
    <property type="entry name" value="JUXTAPOSED WITH ANOTHER ZINC FINGER PROTEIN 1"/>
    <property type="match status" value="1"/>
</dbReference>
<dbReference type="Gene3D" id="3.30.160.60">
    <property type="entry name" value="Classic Zinc Finger"/>
    <property type="match status" value="1"/>
</dbReference>
<feature type="region of interest" description="Disordered" evidence="6">
    <location>
        <begin position="197"/>
        <end position="225"/>
    </location>
</feature>
<evidence type="ECO:0000256" key="6">
    <source>
        <dbReference type="SAM" id="MobiDB-lite"/>
    </source>
</evidence>
<protein>
    <submittedName>
        <fullName evidence="8">Transcriptional regulator of ribosomal biogenesis proteins</fullName>
    </submittedName>
</protein>
<evidence type="ECO:0000256" key="3">
    <source>
        <dbReference type="ARBA" id="ARBA00022771"/>
    </source>
</evidence>
<dbReference type="GO" id="GO:0005634">
    <property type="term" value="C:nucleus"/>
    <property type="evidence" value="ECO:0007669"/>
    <property type="project" value="TreeGrafter"/>
</dbReference>
<dbReference type="PANTHER" id="PTHR23057">
    <property type="entry name" value="JUXTAPOSED WITH ANOTHER ZINC FINGER PROTEIN 1"/>
    <property type="match status" value="1"/>
</dbReference>
<feature type="compositionally biased region" description="Polar residues" evidence="6">
    <location>
        <begin position="208"/>
        <end position="224"/>
    </location>
</feature>
<dbReference type="PROSITE" id="PS50157">
    <property type="entry name" value="ZINC_FINGER_C2H2_2"/>
    <property type="match status" value="1"/>
</dbReference>
<keyword evidence="1" id="KW-0479">Metal-binding</keyword>
<dbReference type="InterPro" id="IPR013087">
    <property type="entry name" value="Znf_C2H2_type"/>
</dbReference>
<evidence type="ECO:0000259" key="7">
    <source>
        <dbReference type="PROSITE" id="PS50157"/>
    </source>
</evidence>
<keyword evidence="3 5" id="KW-0863">Zinc-finger</keyword>
<feature type="region of interest" description="Disordered" evidence="6">
    <location>
        <begin position="732"/>
        <end position="807"/>
    </location>
</feature>
<feature type="compositionally biased region" description="Low complexity" evidence="6">
    <location>
        <begin position="752"/>
        <end position="806"/>
    </location>
</feature>
<dbReference type="InterPro" id="IPR036236">
    <property type="entry name" value="Znf_C2H2_sf"/>
</dbReference>
<evidence type="ECO:0000256" key="2">
    <source>
        <dbReference type="ARBA" id="ARBA00022737"/>
    </source>
</evidence>
<feature type="region of interest" description="Disordered" evidence="6">
    <location>
        <begin position="118"/>
        <end position="171"/>
    </location>
</feature>
<name>A0AAN6JH17_9BASI</name>
<dbReference type="SMART" id="SM00355">
    <property type="entry name" value="ZnF_C2H2"/>
    <property type="match status" value="3"/>
</dbReference>
<feature type="domain" description="C2H2-type" evidence="7">
    <location>
        <begin position="333"/>
        <end position="363"/>
    </location>
</feature>
<dbReference type="GO" id="GO:0008270">
    <property type="term" value="F:zinc ion binding"/>
    <property type="evidence" value="ECO:0007669"/>
    <property type="project" value="UniProtKB-KW"/>
</dbReference>
<feature type="compositionally biased region" description="Low complexity" evidence="6">
    <location>
        <begin position="414"/>
        <end position="431"/>
    </location>
</feature>
<dbReference type="Proteomes" id="UP001176521">
    <property type="component" value="Unassembled WGS sequence"/>
</dbReference>
<feature type="compositionally biased region" description="Low complexity" evidence="6">
    <location>
        <begin position="123"/>
        <end position="134"/>
    </location>
</feature>
<evidence type="ECO:0000256" key="1">
    <source>
        <dbReference type="ARBA" id="ARBA00022723"/>
    </source>
</evidence>
<proteinExistence type="predicted"/>
<dbReference type="AlphaFoldDB" id="A0AAN6JH17"/>
<comment type="caution">
    <text evidence="8">The sequence shown here is derived from an EMBL/GenBank/DDBJ whole genome shotgun (WGS) entry which is preliminary data.</text>
</comment>
<evidence type="ECO:0000256" key="4">
    <source>
        <dbReference type="ARBA" id="ARBA00022833"/>
    </source>
</evidence>
<feature type="region of interest" description="Disordered" evidence="6">
    <location>
        <begin position="377"/>
        <end position="431"/>
    </location>
</feature>
<accession>A0AAN6JH17</accession>
<keyword evidence="9" id="KW-1185">Reference proteome</keyword>
<feature type="region of interest" description="Disordered" evidence="6">
    <location>
        <begin position="689"/>
        <end position="717"/>
    </location>
</feature>
<dbReference type="PROSITE" id="PS00028">
    <property type="entry name" value="ZINC_FINGER_C2H2_1"/>
    <property type="match status" value="1"/>
</dbReference>
<reference evidence="8" key="1">
    <citation type="journal article" date="2023" name="PhytoFront">
        <title>Draft Genome Resources of Seven Strains of Tilletia horrida, Causal Agent of Kernel Smut of Rice.</title>
        <authorList>
            <person name="Khanal S."/>
            <person name="Antony Babu S."/>
            <person name="Zhou X.G."/>
        </authorList>
    </citation>
    <scope>NUCLEOTIDE SEQUENCE</scope>
    <source>
        <strain evidence="8">TX3</strain>
    </source>
</reference>
<organism evidence="8 9">
    <name type="scientific">Tilletia horrida</name>
    <dbReference type="NCBI Taxonomy" id="155126"/>
    <lineage>
        <taxon>Eukaryota</taxon>
        <taxon>Fungi</taxon>
        <taxon>Dikarya</taxon>
        <taxon>Basidiomycota</taxon>
        <taxon>Ustilaginomycotina</taxon>
        <taxon>Exobasidiomycetes</taxon>
        <taxon>Tilletiales</taxon>
        <taxon>Tilletiaceae</taxon>
        <taxon>Tilletia</taxon>
    </lineage>
</organism>